<dbReference type="Pfam" id="PF00227">
    <property type="entry name" value="Proteasome"/>
    <property type="match status" value="1"/>
</dbReference>
<keyword evidence="1 4" id="KW-0963">Cytoplasm</keyword>
<dbReference type="Gene3D" id="3.60.20.10">
    <property type="entry name" value="Glutamine Phosphoribosylpyrophosphate, subunit 1, domain 1"/>
    <property type="match status" value="1"/>
</dbReference>
<gene>
    <name evidence="5" type="ORF">PAUS00366_LOCUS16049</name>
    <name evidence="6" type="ORF">PAUS00366_LOCUS16050</name>
</gene>
<comment type="subcellular location">
    <subcellularLocation>
        <location evidence="4">Cytoplasm</location>
    </subcellularLocation>
    <subcellularLocation>
        <location evidence="4">Nucleus</location>
    </subcellularLocation>
</comment>
<evidence type="ECO:0000256" key="2">
    <source>
        <dbReference type="ARBA" id="ARBA00022942"/>
    </source>
</evidence>
<dbReference type="SUPFAM" id="SSF56235">
    <property type="entry name" value="N-terminal nucleophile aminohydrolases (Ntn hydrolases)"/>
    <property type="match status" value="1"/>
</dbReference>
<evidence type="ECO:0000313" key="6">
    <source>
        <dbReference type="EMBL" id="CAE0723294.1"/>
    </source>
</evidence>
<evidence type="ECO:0000256" key="3">
    <source>
        <dbReference type="ARBA" id="ARBA00023242"/>
    </source>
</evidence>
<dbReference type="GO" id="GO:0005737">
    <property type="term" value="C:cytoplasm"/>
    <property type="evidence" value="ECO:0007669"/>
    <property type="project" value="UniProtKB-SubCell"/>
</dbReference>
<reference evidence="6" key="1">
    <citation type="submission" date="2021-01" db="EMBL/GenBank/DDBJ databases">
        <authorList>
            <person name="Corre E."/>
            <person name="Pelletier E."/>
            <person name="Niang G."/>
            <person name="Scheremetjew M."/>
            <person name="Finn R."/>
            <person name="Kale V."/>
            <person name="Holt S."/>
            <person name="Cochrane G."/>
            <person name="Meng A."/>
            <person name="Brown T."/>
            <person name="Cohen L."/>
        </authorList>
    </citation>
    <scope>NUCLEOTIDE SEQUENCE</scope>
    <source>
        <strain evidence="6">10249 10 AB</strain>
    </source>
</reference>
<dbReference type="InterPro" id="IPR023333">
    <property type="entry name" value="Proteasome_suB-type"/>
</dbReference>
<dbReference type="InterPro" id="IPR016050">
    <property type="entry name" value="Proteasome_bsu_CS"/>
</dbReference>
<proteinExistence type="inferred from homology"/>
<dbReference type="PROSITE" id="PS00854">
    <property type="entry name" value="PROTEASOME_BETA_1"/>
    <property type="match status" value="1"/>
</dbReference>
<dbReference type="GO" id="GO:0051603">
    <property type="term" value="P:proteolysis involved in protein catabolic process"/>
    <property type="evidence" value="ECO:0007669"/>
    <property type="project" value="InterPro"/>
</dbReference>
<protein>
    <recommendedName>
        <fullName evidence="4">Proteasome subunit beta</fullName>
    </recommendedName>
</protein>
<dbReference type="InterPro" id="IPR016295">
    <property type="entry name" value="Proteasome_beta4"/>
</dbReference>
<dbReference type="AlphaFoldDB" id="A0A6V0B1H3"/>
<dbReference type="EMBL" id="HBIX01023151">
    <property type="protein sequence ID" value="CAE0723294.1"/>
    <property type="molecule type" value="Transcribed_RNA"/>
</dbReference>
<evidence type="ECO:0000256" key="1">
    <source>
        <dbReference type="ARBA" id="ARBA00022490"/>
    </source>
</evidence>
<dbReference type="InterPro" id="IPR029055">
    <property type="entry name" value="Ntn_hydrolases_N"/>
</dbReference>
<organism evidence="6">
    <name type="scientific">Pseudo-nitzschia australis</name>
    <dbReference type="NCBI Taxonomy" id="44445"/>
    <lineage>
        <taxon>Eukaryota</taxon>
        <taxon>Sar</taxon>
        <taxon>Stramenopiles</taxon>
        <taxon>Ochrophyta</taxon>
        <taxon>Bacillariophyta</taxon>
        <taxon>Bacillariophyceae</taxon>
        <taxon>Bacillariophycidae</taxon>
        <taxon>Bacillariales</taxon>
        <taxon>Bacillariaceae</taxon>
        <taxon>Pseudo-nitzschia</taxon>
    </lineage>
</organism>
<dbReference type="PANTHER" id="PTHR32194:SF6">
    <property type="entry name" value="PROTEASOME SUBUNIT BETA"/>
    <property type="match status" value="1"/>
</dbReference>
<comment type="subunit">
    <text evidence="4">Component of the proteasome complex.</text>
</comment>
<accession>A0A6V0B1H3</accession>
<dbReference type="GO" id="GO:0005634">
    <property type="term" value="C:nucleus"/>
    <property type="evidence" value="ECO:0007669"/>
    <property type="project" value="UniProtKB-SubCell"/>
</dbReference>
<comment type="similarity">
    <text evidence="4">Belongs to the peptidase T1B family.</text>
</comment>
<dbReference type="PANTHER" id="PTHR32194">
    <property type="entry name" value="METALLOPROTEASE TLDD"/>
    <property type="match status" value="1"/>
</dbReference>
<dbReference type="InterPro" id="IPR001353">
    <property type="entry name" value="Proteasome_sua/b"/>
</dbReference>
<keyword evidence="3 4" id="KW-0539">Nucleus</keyword>
<name>A0A6V0B1H3_9STRA</name>
<dbReference type="CDD" id="cd03760">
    <property type="entry name" value="proteasome_beta_type_4"/>
    <property type="match status" value="1"/>
</dbReference>
<dbReference type="EMBL" id="HBIX01023150">
    <property type="protein sequence ID" value="CAE0723293.1"/>
    <property type="molecule type" value="Transcribed_RNA"/>
</dbReference>
<sequence>MYISLSLPLPALRLPLVILFVSISSCFCTPSLITASTTLQIGSSSSMSSIQHTTRPITTGTSVVGIVYDGGVLLAADTLLSYGSMAKSFDTSRLHSIEDRILLGASGEYSDLQEIVSKVKALALEESTTLSMESIYVDRKLSAKSLWNYLRAVMYQKRSRMNPYWNDVVVAGFDEQTSKPFLGTVDRLGTTLQENLVATGFGAYLAMPLLREQWRPDLSEGEARALLEDCMKVLFYRDCRASARIQLAKCTSEGCIVSDPYELDHSNGWNAPSMVRASGDLDGDGGW</sequence>
<dbReference type="GO" id="GO:0005839">
    <property type="term" value="C:proteasome core complex"/>
    <property type="evidence" value="ECO:0007669"/>
    <property type="project" value="InterPro"/>
</dbReference>
<keyword evidence="2 4" id="KW-0647">Proteasome</keyword>
<comment type="function">
    <text evidence="4">Component of the proteasome, a multicatalytic proteinase complex which is characterized by its ability to cleave peptides with Arg, Phe, Tyr, Leu, and Glu adjacent to the leaving group at neutral or slightly basic pH. The proteasome has an ATP-dependent proteolytic activity.</text>
</comment>
<evidence type="ECO:0000256" key="4">
    <source>
        <dbReference type="RuleBase" id="RU004203"/>
    </source>
</evidence>
<evidence type="ECO:0000313" key="5">
    <source>
        <dbReference type="EMBL" id="CAE0723293.1"/>
    </source>
</evidence>
<dbReference type="PROSITE" id="PS51476">
    <property type="entry name" value="PROTEASOME_BETA_2"/>
    <property type="match status" value="1"/>
</dbReference>